<proteinExistence type="predicted"/>
<protein>
    <submittedName>
        <fullName evidence="2">Uncharacterized protein</fullName>
    </submittedName>
</protein>
<feature type="region of interest" description="Disordered" evidence="1">
    <location>
        <begin position="1"/>
        <end position="49"/>
    </location>
</feature>
<reference evidence="2" key="2">
    <citation type="submission" date="2020-06" db="EMBL/GenBank/DDBJ databases">
        <title>Helianthus annuus Genome sequencing and assembly Release 2.</title>
        <authorList>
            <person name="Gouzy J."/>
            <person name="Langlade N."/>
            <person name="Munos S."/>
        </authorList>
    </citation>
    <scope>NUCLEOTIDE SEQUENCE</scope>
    <source>
        <tissue evidence="2">Leaves</tissue>
    </source>
</reference>
<comment type="caution">
    <text evidence="2">The sequence shown here is derived from an EMBL/GenBank/DDBJ whole genome shotgun (WGS) entry which is preliminary data.</text>
</comment>
<dbReference type="AlphaFoldDB" id="A0A9K3HK28"/>
<dbReference type="Proteomes" id="UP000215914">
    <property type="component" value="Unassembled WGS sequence"/>
</dbReference>
<evidence type="ECO:0000313" key="3">
    <source>
        <dbReference type="Proteomes" id="UP000215914"/>
    </source>
</evidence>
<dbReference type="EMBL" id="MNCJ02000327">
    <property type="protein sequence ID" value="KAF5779757.1"/>
    <property type="molecule type" value="Genomic_DNA"/>
</dbReference>
<evidence type="ECO:0000313" key="2">
    <source>
        <dbReference type="EMBL" id="KAF5779757.1"/>
    </source>
</evidence>
<organism evidence="2 3">
    <name type="scientific">Helianthus annuus</name>
    <name type="common">Common sunflower</name>
    <dbReference type="NCBI Taxonomy" id="4232"/>
    <lineage>
        <taxon>Eukaryota</taxon>
        <taxon>Viridiplantae</taxon>
        <taxon>Streptophyta</taxon>
        <taxon>Embryophyta</taxon>
        <taxon>Tracheophyta</taxon>
        <taxon>Spermatophyta</taxon>
        <taxon>Magnoliopsida</taxon>
        <taxon>eudicotyledons</taxon>
        <taxon>Gunneridae</taxon>
        <taxon>Pentapetalae</taxon>
        <taxon>asterids</taxon>
        <taxon>campanulids</taxon>
        <taxon>Asterales</taxon>
        <taxon>Asteraceae</taxon>
        <taxon>Asteroideae</taxon>
        <taxon>Heliantheae alliance</taxon>
        <taxon>Heliantheae</taxon>
        <taxon>Helianthus</taxon>
    </lineage>
</organism>
<accession>A0A9K3HK28</accession>
<evidence type="ECO:0000256" key="1">
    <source>
        <dbReference type="SAM" id="MobiDB-lite"/>
    </source>
</evidence>
<name>A0A9K3HK28_HELAN</name>
<keyword evidence="3" id="KW-1185">Reference proteome</keyword>
<gene>
    <name evidence="2" type="ORF">HanXRQr2_Chr12g0563251</name>
</gene>
<dbReference type="Gramene" id="mRNA:HanXRQr2_Chr12g0563251">
    <property type="protein sequence ID" value="CDS:HanXRQr2_Chr12g0563251.1"/>
    <property type="gene ID" value="HanXRQr2_Chr12g0563251"/>
</dbReference>
<reference evidence="2" key="1">
    <citation type="journal article" date="2017" name="Nature">
        <title>The sunflower genome provides insights into oil metabolism, flowering and Asterid evolution.</title>
        <authorList>
            <person name="Badouin H."/>
            <person name="Gouzy J."/>
            <person name="Grassa C.J."/>
            <person name="Murat F."/>
            <person name="Staton S.E."/>
            <person name="Cottret L."/>
            <person name="Lelandais-Briere C."/>
            <person name="Owens G.L."/>
            <person name="Carrere S."/>
            <person name="Mayjonade B."/>
            <person name="Legrand L."/>
            <person name="Gill N."/>
            <person name="Kane N.C."/>
            <person name="Bowers J.E."/>
            <person name="Hubner S."/>
            <person name="Bellec A."/>
            <person name="Berard A."/>
            <person name="Berges H."/>
            <person name="Blanchet N."/>
            <person name="Boniface M.C."/>
            <person name="Brunel D."/>
            <person name="Catrice O."/>
            <person name="Chaidir N."/>
            <person name="Claudel C."/>
            <person name="Donnadieu C."/>
            <person name="Faraut T."/>
            <person name="Fievet G."/>
            <person name="Helmstetter N."/>
            <person name="King M."/>
            <person name="Knapp S.J."/>
            <person name="Lai Z."/>
            <person name="Le Paslier M.C."/>
            <person name="Lippi Y."/>
            <person name="Lorenzon L."/>
            <person name="Mandel J.R."/>
            <person name="Marage G."/>
            <person name="Marchand G."/>
            <person name="Marquand E."/>
            <person name="Bret-Mestries E."/>
            <person name="Morien E."/>
            <person name="Nambeesan S."/>
            <person name="Nguyen T."/>
            <person name="Pegot-Espagnet P."/>
            <person name="Pouilly N."/>
            <person name="Raftis F."/>
            <person name="Sallet E."/>
            <person name="Schiex T."/>
            <person name="Thomas J."/>
            <person name="Vandecasteele C."/>
            <person name="Vares D."/>
            <person name="Vear F."/>
            <person name="Vautrin S."/>
            <person name="Crespi M."/>
            <person name="Mangin B."/>
            <person name="Burke J.M."/>
            <person name="Salse J."/>
            <person name="Munos S."/>
            <person name="Vincourt P."/>
            <person name="Rieseberg L.H."/>
            <person name="Langlade N.B."/>
        </authorList>
    </citation>
    <scope>NUCLEOTIDE SEQUENCE</scope>
    <source>
        <tissue evidence="2">Leaves</tissue>
    </source>
</reference>
<sequence>MKTLSTGTSIGKRRTLPSVSPLSDGDRRGDSMKTLSTGTSIGKRRFPSS</sequence>